<evidence type="ECO:0000256" key="5">
    <source>
        <dbReference type="ARBA" id="ARBA00023242"/>
    </source>
</evidence>
<keyword evidence="2" id="KW-0805">Transcription regulation</keyword>
<reference evidence="7 8" key="1">
    <citation type="journal article" date="2024" name="Nat. Commun.">
        <title>Phylogenomics reveals the evolutionary origins of lichenization in chlorophyte algae.</title>
        <authorList>
            <person name="Puginier C."/>
            <person name="Libourel C."/>
            <person name="Otte J."/>
            <person name="Skaloud P."/>
            <person name="Haon M."/>
            <person name="Grisel S."/>
            <person name="Petersen M."/>
            <person name="Berrin J.G."/>
            <person name="Delaux P.M."/>
            <person name="Dal Grande F."/>
            <person name="Keller J."/>
        </authorList>
    </citation>
    <scope>NUCLEOTIDE SEQUENCE [LARGE SCALE GENOMIC DNA]</scope>
    <source>
        <strain evidence="7 8">SAG 216-7</strain>
    </source>
</reference>
<dbReference type="InterPro" id="IPR016177">
    <property type="entry name" value="DNA-bd_dom_sf"/>
</dbReference>
<name>A0ABR2YD46_9CHLO</name>
<dbReference type="PANTHER" id="PTHR31190:SF374">
    <property type="entry name" value="AP2_ERF DOMAIN-CONTAINING PROTEIN"/>
    <property type="match status" value="1"/>
</dbReference>
<accession>A0ABR2YD46</accession>
<evidence type="ECO:0000256" key="1">
    <source>
        <dbReference type="ARBA" id="ARBA00004123"/>
    </source>
</evidence>
<keyword evidence="3" id="KW-0238">DNA-binding</keyword>
<comment type="caution">
    <text evidence="7">The sequence shown here is derived from an EMBL/GenBank/DDBJ whole genome shotgun (WGS) entry which is preliminary data.</text>
</comment>
<dbReference type="PROSITE" id="PS51032">
    <property type="entry name" value="AP2_ERF"/>
    <property type="match status" value="1"/>
</dbReference>
<dbReference type="SUPFAM" id="SSF54171">
    <property type="entry name" value="DNA-binding domain"/>
    <property type="match status" value="1"/>
</dbReference>
<keyword evidence="8" id="KW-1185">Reference proteome</keyword>
<dbReference type="Proteomes" id="UP001491310">
    <property type="component" value="Unassembled WGS sequence"/>
</dbReference>
<keyword evidence="4" id="KW-0804">Transcription</keyword>
<evidence type="ECO:0000313" key="8">
    <source>
        <dbReference type="Proteomes" id="UP001491310"/>
    </source>
</evidence>
<evidence type="ECO:0000259" key="6">
    <source>
        <dbReference type="PROSITE" id="PS51032"/>
    </source>
</evidence>
<protein>
    <recommendedName>
        <fullName evidence="6">AP2/ERF domain-containing protein</fullName>
    </recommendedName>
</protein>
<dbReference type="InterPro" id="IPR036955">
    <property type="entry name" value="AP2/ERF_dom_sf"/>
</dbReference>
<dbReference type="Gene3D" id="3.30.730.10">
    <property type="entry name" value="AP2/ERF domain"/>
    <property type="match status" value="1"/>
</dbReference>
<dbReference type="PANTHER" id="PTHR31190">
    <property type="entry name" value="DNA-BINDING DOMAIN"/>
    <property type="match status" value="1"/>
</dbReference>
<dbReference type="InterPro" id="IPR001471">
    <property type="entry name" value="AP2/ERF_dom"/>
</dbReference>
<dbReference type="CDD" id="cd00018">
    <property type="entry name" value="AP2"/>
    <property type="match status" value="1"/>
</dbReference>
<gene>
    <name evidence="7" type="ORF">WJX75_004799</name>
</gene>
<dbReference type="EMBL" id="JALJOT010000015">
    <property type="protein sequence ID" value="KAK9902747.1"/>
    <property type="molecule type" value="Genomic_DNA"/>
</dbReference>
<comment type="subcellular location">
    <subcellularLocation>
        <location evidence="1">Nucleus</location>
    </subcellularLocation>
</comment>
<dbReference type="SMART" id="SM00380">
    <property type="entry name" value="AP2"/>
    <property type="match status" value="1"/>
</dbReference>
<organism evidence="7 8">
    <name type="scientific">Coccomyxa subellipsoidea</name>
    <dbReference type="NCBI Taxonomy" id="248742"/>
    <lineage>
        <taxon>Eukaryota</taxon>
        <taxon>Viridiplantae</taxon>
        <taxon>Chlorophyta</taxon>
        <taxon>core chlorophytes</taxon>
        <taxon>Trebouxiophyceae</taxon>
        <taxon>Trebouxiophyceae incertae sedis</taxon>
        <taxon>Coccomyxaceae</taxon>
        <taxon>Coccomyxa</taxon>
    </lineage>
</organism>
<dbReference type="Pfam" id="PF00847">
    <property type="entry name" value="AP2"/>
    <property type="match status" value="1"/>
</dbReference>
<keyword evidence="5" id="KW-0539">Nucleus</keyword>
<evidence type="ECO:0000256" key="3">
    <source>
        <dbReference type="ARBA" id="ARBA00023125"/>
    </source>
</evidence>
<evidence type="ECO:0000256" key="4">
    <source>
        <dbReference type="ARBA" id="ARBA00023163"/>
    </source>
</evidence>
<dbReference type="InterPro" id="IPR044808">
    <property type="entry name" value="ERF_plant"/>
</dbReference>
<evidence type="ECO:0000313" key="7">
    <source>
        <dbReference type="EMBL" id="KAK9902747.1"/>
    </source>
</evidence>
<feature type="domain" description="AP2/ERF" evidence="6">
    <location>
        <begin position="1"/>
        <end position="52"/>
    </location>
</feature>
<sequence>MRPWGKWAAEIRDPTIGQRRWLGTFDTAEEAARAYDTAARSIRGPAARCNFPLDEDAPAFAPKLGAGGPAAASQPALIADAPRNEMATARAPESVEQHLISMENVKMARDVTGAMFVSDAMMIPSSLGTSLKQSEMGTMTRVAGSPWVRPSWPLAGTSIGRQTPHFGMGTSPFGKSVDMVDVCKQLMEGHHSADAFNMGSLRTDLQLPAHFASTGSIEEEDDEDEDIMLMGTTPQHAAMQPRPLPVPRFETTPVPAFRQHTWTSGQMIAHD</sequence>
<evidence type="ECO:0000256" key="2">
    <source>
        <dbReference type="ARBA" id="ARBA00023015"/>
    </source>
</evidence>
<proteinExistence type="predicted"/>